<dbReference type="GO" id="GO:0016020">
    <property type="term" value="C:membrane"/>
    <property type="evidence" value="ECO:0007669"/>
    <property type="project" value="UniProtKB-SubCell"/>
</dbReference>
<dbReference type="PANTHER" id="PTHR19964">
    <property type="entry name" value="MULTIPLE PDZ DOMAIN PROTEIN"/>
    <property type="match status" value="1"/>
</dbReference>
<feature type="region of interest" description="Disordered" evidence="5">
    <location>
        <begin position="389"/>
        <end position="418"/>
    </location>
</feature>
<organism evidence="8 9">
    <name type="scientific">Helobdella robusta</name>
    <name type="common">Californian leech</name>
    <dbReference type="NCBI Taxonomy" id="6412"/>
    <lineage>
        <taxon>Eukaryota</taxon>
        <taxon>Metazoa</taxon>
        <taxon>Spiralia</taxon>
        <taxon>Lophotrochozoa</taxon>
        <taxon>Annelida</taxon>
        <taxon>Clitellata</taxon>
        <taxon>Hirudinea</taxon>
        <taxon>Rhynchobdellida</taxon>
        <taxon>Glossiphoniidae</taxon>
        <taxon>Helobdella</taxon>
    </lineage>
</organism>
<dbReference type="eggNOG" id="KOG3528">
    <property type="taxonomic scope" value="Eukaryota"/>
</dbReference>
<dbReference type="AlphaFoldDB" id="T1G4R3"/>
<evidence type="ECO:0000256" key="4">
    <source>
        <dbReference type="ARBA" id="ARBA00023136"/>
    </source>
</evidence>
<evidence type="ECO:0000259" key="6">
    <source>
        <dbReference type="PROSITE" id="PS50106"/>
    </source>
</evidence>
<dbReference type="GeneID" id="20216061"/>
<feature type="domain" description="PDZ" evidence="6">
    <location>
        <begin position="306"/>
        <end position="385"/>
    </location>
</feature>
<keyword evidence="3" id="KW-0677">Repeat</keyword>
<keyword evidence="2" id="KW-0597">Phosphoprotein</keyword>
<dbReference type="FunCoup" id="T1G4R3">
    <property type="interactions" value="48"/>
</dbReference>
<dbReference type="OrthoDB" id="6022711at2759"/>
<dbReference type="FunFam" id="2.30.42.10:FF:000070">
    <property type="entry name" value="Multiple PDZ domain protein"/>
    <property type="match status" value="1"/>
</dbReference>
<dbReference type="OMA" id="NTMIVIR"/>
<feature type="region of interest" description="Disordered" evidence="5">
    <location>
        <begin position="284"/>
        <end position="307"/>
    </location>
</feature>
<dbReference type="InParanoid" id="T1G4R3"/>
<dbReference type="FunFam" id="2.30.42.10:FF:000125">
    <property type="entry name" value="PATJ, crumbs cell polarity complex component"/>
    <property type="match status" value="1"/>
</dbReference>
<keyword evidence="4" id="KW-0472">Membrane</keyword>
<protein>
    <recommendedName>
        <fullName evidence="6">PDZ domain-containing protein</fullName>
    </recommendedName>
</protein>
<dbReference type="SMART" id="SM00228">
    <property type="entry name" value="PDZ"/>
    <property type="match status" value="4"/>
</dbReference>
<evidence type="ECO:0000256" key="3">
    <source>
        <dbReference type="ARBA" id="ARBA00022737"/>
    </source>
</evidence>
<feature type="domain" description="PDZ" evidence="6">
    <location>
        <begin position="16"/>
        <end position="96"/>
    </location>
</feature>
<dbReference type="EMBL" id="AMQM01005170">
    <property type="status" value="NOT_ANNOTATED_CDS"/>
    <property type="molecule type" value="Genomic_DNA"/>
</dbReference>
<dbReference type="HOGENOM" id="CLU_006771_1_0_1"/>
<dbReference type="CDD" id="cd06667">
    <property type="entry name" value="PDZ2_MUPP1-like"/>
    <property type="match status" value="1"/>
</dbReference>
<dbReference type="CTD" id="20216061"/>
<dbReference type="PANTHER" id="PTHR19964:SF92">
    <property type="entry name" value="PATJ HOMOLOG"/>
    <property type="match status" value="1"/>
</dbReference>
<dbReference type="KEGG" id="hro:HELRODRAFT_82368"/>
<gene>
    <name evidence="8" type="primary">20216061</name>
    <name evidence="7" type="ORF">HELRODRAFT_82368</name>
</gene>
<comment type="subcellular location">
    <subcellularLocation>
        <location evidence="1">Membrane</location>
    </subcellularLocation>
</comment>
<evidence type="ECO:0000256" key="1">
    <source>
        <dbReference type="ARBA" id="ARBA00004370"/>
    </source>
</evidence>
<evidence type="ECO:0000313" key="9">
    <source>
        <dbReference type="Proteomes" id="UP000015101"/>
    </source>
</evidence>
<dbReference type="PROSITE" id="PS50106">
    <property type="entry name" value="PDZ"/>
    <property type="match status" value="4"/>
</dbReference>
<feature type="domain" description="PDZ" evidence="6">
    <location>
        <begin position="483"/>
        <end position="556"/>
    </location>
</feature>
<dbReference type="Pfam" id="PF00595">
    <property type="entry name" value="PDZ"/>
    <property type="match status" value="4"/>
</dbReference>
<proteinExistence type="predicted"/>
<reference evidence="8" key="3">
    <citation type="submission" date="2015-06" db="UniProtKB">
        <authorList>
            <consortium name="EnsemblMetazoa"/>
        </authorList>
    </citation>
    <scope>IDENTIFICATION</scope>
</reference>
<accession>T1G4R3</accession>
<dbReference type="EnsemblMetazoa" id="HelroT82368">
    <property type="protein sequence ID" value="HelroP82368"/>
    <property type="gene ID" value="HelroG82368"/>
</dbReference>
<dbReference type="InterPro" id="IPR036034">
    <property type="entry name" value="PDZ_sf"/>
</dbReference>
<dbReference type="InterPro" id="IPR051342">
    <property type="entry name" value="PDZ_scaffold"/>
</dbReference>
<dbReference type="Gene3D" id="2.30.42.10">
    <property type="match status" value="4"/>
</dbReference>
<dbReference type="CDD" id="cd06669">
    <property type="entry name" value="PDZ5_MUPP1-like"/>
    <property type="match status" value="1"/>
</dbReference>
<name>T1G4R3_HELRO</name>
<dbReference type="EMBL" id="KB096830">
    <property type="protein sequence ID" value="ESO01193.1"/>
    <property type="molecule type" value="Genomic_DNA"/>
</dbReference>
<evidence type="ECO:0000313" key="7">
    <source>
        <dbReference type="EMBL" id="ESO01193.1"/>
    </source>
</evidence>
<evidence type="ECO:0000256" key="2">
    <source>
        <dbReference type="ARBA" id="ARBA00022553"/>
    </source>
</evidence>
<dbReference type="RefSeq" id="XP_009020905.1">
    <property type="nucleotide sequence ID" value="XM_009022657.1"/>
</dbReference>
<reference evidence="9" key="1">
    <citation type="submission" date="2012-12" db="EMBL/GenBank/DDBJ databases">
        <authorList>
            <person name="Hellsten U."/>
            <person name="Grimwood J."/>
            <person name="Chapman J.A."/>
            <person name="Shapiro H."/>
            <person name="Aerts A."/>
            <person name="Otillar R.P."/>
            <person name="Terry A.Y."/>
            <person name="Boore J.L."/>
            <person name="Simakov O."/>
            <person name="Marletaz F."/>
            <person name="Cho S.-J."/>
            <person name="Edsinger-Gonzales E."/>
            <person name="Havlak P."/>
            <person name="Kuo D.-H."/>
            <person name="Larsson T."/>
            <person name="Lv J."/>
            <person name="Arendt D."/>
            <person name="Savage R."/>
            <person name="Osoegawa K."/>
            <person name="de Jong P."/>
            <person name="Lindberg D.R."/>
            <person name="Seaver E.C."/>
            <person name="Weisblat D.A."/>
            <person name="Putnam N.H."/>
            <person name="Grigoriev I.V."/>
            <person name="Rokhsar D.S."/>
        </authorList>
    </citation>
    <scope>NUCLEOTIDE SEQUENCE</scope>
</reference>
<keyword evidence="9" id="KW-1185">Reference proteome</keyword>
<dbReference type="InterPro" id="IPR001478">
    <property type="entry name" value="PDZ"/>
</dbReference>
<feature type="domain" description="PDZ" evidence="6">
    <location>
        <begin position="186"/>
        <end position="268"/>
    </location>
</feature>
<evidence type="ECO:0000256" key="5">
    <source>
        <dbReference type="SAM" id="MobiDB-lite"/>
    </source>
</evidence>
<evidence type="ECO:0000313" key="8">
    <source>
        <dbReference type="EnsemblMetazoa" id="HelroP82368"/>
    </source>
</evidence>
<feature type="compositionally biased region" description="Low complexity" evidence="5">
    <location>
        <begin position="390"/>
        <end position="413"/>
    </location>
</feature>
<dbReference type="Proteomes" id="UP000015101">
    <property type="component" value="Unassembled WGS sequence"/>
</dbReference>
<dbReference type="SUPFAM" id="SSF50156">
    <property type="entry name" value="PDZ domain-like"/>
    <property type="match status" value="4"/>
</dbReference>
<feature type="region of interest" description="Disordered" evidence="5">
    <location>
        <begin position="128"/>
        <end position="153"/>
    </location>
</feature>
<feature type="compositionally biased region" description="Pro residues" evidence="5">
    <location>
        <begin position="288"/>
        <end position="302"/>
    </location>
</feature>
<dbReference type="CDD" id="cd06791">
    <property type="entry name" value="PDZ3_MUPP1-like"/>
    <property type="match status" value="1"/>
</dbReference>
<dbReference type="STRING" id="6412.T1G4R3"/>
<sequence>MTKTRQLNTEWCQLEVINLLNDGTGLGFGIIGGKSTGVVIKTIVAGGVADRDGRLRSGDHILQICDVNVRGLASEQVAAVLRQSGSHVRLLVARSVHEYQHHQMSHIGQVLPVLSVDHINKINTNNSQNTAQEQQQQQHSSLSTSPTDPNVAKLNKSTTITTSNSTTNLATSSAQPVTLTEWSTIEVDLLKDENGLGITVVGYSNDLTGIFIRSIAHDSIVRLDGRLQVNDQIIQVDDKPLKGLTNQESVEILRLTGHRVKLKVVRFFQGSKYEQLMRCSFNNEIQPQHPPQQPQQPQPQQPQPQVGMSLEGTVDVDEAGRECHPHHYIRSIYPRGPIAVNGKLKVGDELLEVNGINFYGMDRMLVVSTLKELPQNVCIVVARRNKRQTQQPQQQQQKPQQQQIQIQKPQQPQSKTNLPITIDHKLKAKSDIELIKNAKTSHALAHKQHNPYALGFSNQINRVRSKSLEPMSKFGVWSDKVVIVEMLKRDGGLGFSILDYQDPLKPGNTMIVIRSLVPGGVAHQTGLILPGDRLVFINEVSLYNTTLDVAVEALKSIPKGKVVMGVLKPQPVVVVNSGGKSGSGKSGGANVRKNEDHDDVGFFQRIDLKLNVYVFLIAFKLLCFENS</sequence>
<reference evidence="7 9" key="2">
    <citation type="journal article" date="2013" name="Nature">
        <title>Insights into bilaterian evolution from three spiralian genomes.</title>
        <authorList>
            <person name="Simakov O."/>
            <person name="Marletaz F."/>
            <person name="Cho S.J."/>
            <person name="Edsinger-Gonzales E."/>
            <person name="Havlak P."/>
            <person name="Hellsten U."/>
            <person name="Kuo D.H."/>
            <person name="Larsson T."/>
            <person name="Lv J."/>
            <person name="Arendt D."/>
            <person name="Savage R."/>
            <person name="Osoegawa K."/>
            <person name="de Jong P."/>
            <person name="Grimwood J."/>
            <person name="Chapman J.A."/>
            <person name="Shapiro H."/>
            <person name="Aerts A."/>
            <person name="Otillar R.P."/>
            <person name="Terry A.Y."/>
            <person name="Boore J.L."/>
            <person name="Grigoriev I.V."/>
            <person name="Lindberg D.R."/>
            <person name="Seaver E.C."/>
            <person name="Weisblat D.A."/>
            <person name="Putnam N.H."/>
            <person name="Rokhsar D.S."/>
        </authorList>
    </citation>
    <scope>NUCLEOTIDE SEQUENCE</scope>
</reference>